<dbReference type="CDD" id="cd00383">
    <property type="entry name" value="trans_reg_C"/>
    <property type="match status" value="1"/>
</dbReference>
<evidence type="ECO:0000256" key="2">
    <source>
        <dbReference type="PROSITE-ProRule" id="PRU00169"/>
    </source>
</evidence>
<feature type="domain" description="Response regulatory" evidence="4">
    <location>
        <begin position="3"/>
        <end position="116"/>
    </location>
</feature>
<dbReference type="Pfam" id="PF00072">
    <property type="entry name" value="Response_reg"/>
    <property type="match status" value="1"/>
</dbReference>
<evidence type="ECO:0000256" key="3">
    <source>
        <dbReference type="PROSITE-ProRule" id="PRU01091"/>
    </source>
</evidence>
<sequence>MTTILVVEDEHRLLRALQLTLRANGYTVIAAPTGSSALATLAEGPVDALVLDLGLPDMDGVEIIRAVRSGTQTPILVLSARHASAQKVGALDAGADDYVTKPFGLDELLARLRALLRRGPAGTQEDLVEAAGFTLNFAARRAEKQGTSIKLTPTEWKILEVLTRQPGRLVPHRQVLEQVWGPAYVKETQYLRVYIAQLRRKLEADPARPKHLITEPGLGYRFDP</sequence>
<dbReference type="Proteomes" id="UP000829069">
    <property type="component" value="Chromosome"/>
</dbReference>
<feature type="modified residue" description="4-aspartylphosphate" evidence="2">
    <location>
        <position position="52"/>
    </location>
</feature>
<dbReference type="EMBL" id="CP093326">
    <property type="protein sequence ID" value="UNK44475.1"/>
    <property type="molecule type" value="Genomic_DNA"/>
</dbReference>
<dbReference type="InterPro" id="IPR036388">
    <property type="entry name" value="WH-like_DNA-bd_sf"/>
</dbReference>
<feature type="domain" description="OmpR/PhoB-type" evidence="5">
    <location>
        <begin position="125"/>
        <end position="224"/>
    </location>
</feature>
<dbReference type="Gene3D" id="3.40.50.2300">
    <property type="match status" value="1"/>
</dbReference>
<accession>A0ABY3W315</accession>
<dbReference type="InterPro" id="IPR039420">
    <property type="entry name" value="WalR-like"/>
</dbReference>
<dbReference type="InterPro" id="IPR011006">
    <property type="entry name" value="CheY-like_superfamily"/>
</dbReference>
<keyword evidence="7" id="KW-1185">Reference proteome</keyword>
<dbReference type="RefSeq" id="WP_241912943.1">
    <property type="nucleotide sequence ID" value="NZ_CP093326.1"/>
</dbReference>
<proteinExistence type="predicted"/>
<name>A0ABY3W315_9MICC</name>
<dbReference type="InterPro" id="IPR001867">
    <property type="entry name" value="OmpR/PhoB-type_DNA-bd"/>
</dbReference>
<dbReference type="InterPro" id="IPR001789">
    <property type="entry name" value="Sig_transdc_resp-reg_receiver"/>
</dbReference>
<feature type="DNA-binding region" description="OmpR/PhoB-type" evidence="3">
    <location>
        <begin position="125"/>
        <end position="224"/>
    </location>
</feature>
<gene>
    <name evidence="6" type="ORF">MNQ99_10720</name>
</gene>
<keyword evidence="1 3" id="KW-0238">DNA-binding</keyword>
<keyword evidence="2" id="KW-0597">Phosphoprotein</keyword>
<dbReference type="SMART" id="SM00448">
    <property type="entry name" value="REC"/>
    <property type="match status" value="1"/>
</dbReference>
<evidence type="ECO:0000313" key="6">
    <source>
        <dbReference type="EMBL" id="UNK44475.1"/>
    </source>
</evidence>
<dbReference type="PROSITE" id="PS51755">
    <property type="entry name" value="OMPR_PHOB"/>
    <property type="match status" value="1"/>
</dbReference>
<dbReference type="Gene3D" id="6.10.250.690">
    <property type="match status" value="1"/>
</dbReference>
<evidence type="ECO:0000259" key="5">
    <source>
        <dbReference type="PROSITE" id="PS51755"/>
    </source>
</evidence>
<dbReference type="SMART" id="SM00862">
    <property type="entry name" value="Trans_reg_C"/>
    <property type="match status" value="1"/>
</dbReference>
<dbReference type="PROSITE" id="PS50110">
    <property type="entry name" value="RESPONSE_REGULATORY"/>
    <property type="match status" value="1"/>
</dbReference>
<evidence type="ECO:0000256" key="1">
    <source>
        <dbReference type="ARBA" id="ARBA00023125"/>
    </source>
</evidence>
<dbReference type="Pfam" id="PF00486">
    <property type="entry name" value="Trans_reg_C"/>
    <property type="match status" value="1"/>
</dbReference>
<evidence type="ECO:0000313" key="7">
    <source>
        <dbReference type="Proteomes" id="UP000829069"/>
    </source>
</evidence>
<dbReference type="PANTHER" id="PTHR48111:SF50">
    <property type="entry name" value="KDP OPERON TRANSCRIPTIONAL REGULATORY PROTEIN KDPE"/>
    <property type="match status" value="1"/>
</dbReference>
<protein>
    <submittedName>
        <fullName evidence="6">Response regulator</fullName>
    </submittedName>
</protein>
<reference evidence="6 7" key="1">
    <citation type="submission" date="2022-03" db="EMBL/GenBank/DDBJ databases">
        <title>Isotopic signatures of nitrous oxide derived from detoxification processes.</title>
        <authorList>
            <person name="Behrendt U."/>
            <person name="Buchen C."/>
            <person name="Well R."/>
            <person name="Ulrich A."/>
            <person name="Rohe L."/>
            <person name="Kolb S."/>
            <person name="Schloter M."/>
            <person name="Horn M.A."/>
            <person name="Augustin J."/>
        </authorList>
    </citation>
    <scope>NUCLEOTIDE SEQUENCE [LARGE SCALE GENOMIC DNA]</scope>
    <source>
        <strain evidence="6 7">S4-C24</strain>
    </source>
</reference>
<dbReference type="SUPFAM" id="SSF52172">
    <property type="entry name" value="CheY-like"/>
    <property type="match status" value="1"/>
</dbReference>
<dbReference type="Gene3D" id="1.10.10.10">
    <property type="entry name" value="Winged helix-like DNA-binding domain superfamily/Winged helix DNA-binding domain"/>
    <property type="match status" value="1"/>
</dbReference>
<organism evidence="6 7">
    <name type="scientific">Arthrobacter sulfonylureivorans</name>
    <dbReference type="NCBI Taxonomy" id="2486855"/>
    <lineage>
        <taxon>Bacteria</taxon>
        <taxon>Bacillati</taxon>
        <taxon>Actinomycetota</taxon>
        <taxon>Actinomycetes</taxon>
        <taxon>Micrococcales</taxon>
        <taxon>Micrococcaceae</taxon>
        <taxon>Arthrobacter</taxon>
    </lineage>
</organism>
<dbReference type="PANTHER" id="PTHR48111">
    <property type="entry name" value="REGULATOR OF RPOS"/>
    <property type="match status" value="1"/>
</dbReference>
<evidence type="ECO:0000259" key="4">
    <source>
        <dbReference type="PROSITE" id="PS50110"/>
    </source>
</evidence>